<dbReference type="SUPFAM" id="SSF109905">
    <property type="entry name" value="Surp module (SWAP domain)"/>
    <property type="match status" value="2"/>
</dbReference>
<reference evidence="9 10" key="1">
    <citation type="submission" date="2016-07" db="EMBL/GenBank/DDBJ databases">
        <title>Pervasive Adenine N6-methylation of Active Genes in Fungi.</title>
        <authorList>
            <consortium name="DOE Joint Genome Institute"/>
            <person name="Mondo S.J."/>
            <person name="Dannebaum R.O."/>
            <person name="Kuo R.C."/>
            <person name="Labutti K."/>
            <person name="Haridas S."/>
            <person name="Kuo A."/>
            <person name="Salamov A."/>
            <person name="Ahrendt S.R."/>
            <person name="Lipzen A."/>
            <person name="Sullivan W."/>
            <person name="Andreopoulos W.B."/>
            <person name="Clum A."/>
            <person name="Lindquist E."/>
            <person name="Daum C."/>
            <person name="Ramamoorthy G.K."/>
            <person name="Gryganskyi A."/>
            <person name="Culley D."/>
            <person name="Magnuson J.K."/>
            <person name="James T.Y."/>
            <person name="O'Malley M.A."/>
            <person name="Stajich J.E."/>
            <person name="Spatafora J.W."/>
            <person name="Visel A."/>
            <person name="Grigoriev I.V."/>
        </authorList>
    </citation>
    <scope>NUCLEOTIDE SEQUENCE [LARGE SCALE GENOMIC DNA]</scope>
    <source>
        <strain evidence="9 10">CBS 931.73</strain>
    </source>
</reference>
<dbReference type="AlphaFoldDB" id="A0A1Y1YET0"/>
<dbReference type="InterPro" id="IPR035967">
    <property type="entry name" value="SWAP/Surp_sf"/>
</dbReference>
<evidence type="ECO:0000259" key="8">
    <source>
        <dbReference type="PROSITE" id="PS50128"/>
    </source>
</evidence>
<dbReference type="PANTHER" id="PTHR13161:SF15">
    <property type="entry name" value="SPLICING FACTOR, SUPPRESSOR OF WHITE-APRICOT HOMOLOG"/>
    <property type="match status" value="1"/>
</dbReference>
<keyword evidence="1" id="KW-0507">mRNA processing</keyword>
<dbReference type="Proteomes" id="UP000193498">
    <property type="component" value="Unassembled WGS sequence"/>
</dbReference>
<dbReference type="FunFam" id="1.10.10.790:FF:000002">
    <property type="entry name" value="Splicing factor 3A subunit 1"/>
    <property type="match status" value="1"/>
</dbReference>
<dbReference type="Pfam" id="PF09750">
    <property type="entry name" value="DRY_EERY"/>
    <property type="match status" value="1"/>
</dbReference>
<keyword evidence="5" id="KW-0804">Transcription</keyword>
<dbReference type="Pfam" id="PF01805">
    <property type="entry name" value="Surp"/>
    <property type="match status" value="2"/>
</dbReference>
<keyword evidence="2" id="KW-0677">Repeat</keyword>
<dbReference type="STRING" id="1314790.A0A1Y1YET0"/>
<dbReference type="Gene3D" id="1.10.10.790">
    <property type="entry name" value="Surp module"/>
    <property type="match status" value="2"/>
</dbReference>
<comment type="caution">
    <text evidence="9">The sequence shown here is derived from an EMBL/GenBank/DDBJ whole genome shotgun (WGS) entry which is preliminary data.</text>
</comment>
<evidence type="ECO:0000256" key="3">
    <source>
        <dbReference type="ARBA" id="ARBA00022884"/>
    </source>
</evidence>
<keyword evidence="10" id="KW-1185">Reference proteome</keyword>
<dbReference type="InterPro" id="IPR000061">
    <property type="entry name" value="Surp"/>
</dbReference>
<keyword evidence="6" id="KW-0508">mRNA splicing</keyword>
<dbReference type="GO" id="GO:0000395">
    <property type="term" value="P:mRNA 5'-splice site recognition"/>
    <property type="evidence" value="ECO:0007669"/>
    <property type="project" value="TreeGrafter"/>
</dbReference>
<feature type="domain" description="SURP motif" evidence="8">
    <location>
        <begin position="276"/>
        <end position="318"/>
    </location>
</feature>
<dbReference type="GO" id="GO:0003723">
    <property type="term" value="F:RNA binding"/>
    <property type="evidence" value="ECO:0007669"/>
    <property type="project" value="UniProtKB-KW"/>
</dbReference>
<dbReference type="OrthoDB" id="447637at2759"/>
<sequence>MFFSETLLPEPKCSEERGPLRRRRRNPVKPKQEEFLVFGYTAKIVHDEATALDIESGNRLIQWRNDTKKNLLLDRYDVRNLLDEYERFENTSKSSAQTSPGSLTKEKEWNARRYQDLDSEEEALYDMSEDERNTYIEEKKKRRKMQAAQKEYAYVYDGPKPQQQVKPVDFKFQVPDGMILPSDKRQVEIIERTAKFLNTKEPKMEIIIQAKQSHNPDFCFLNKDDPLHAFYRHVRWLVQTGLYDYSNEEESEEETPAIPVKHSTTPKIPPPEMRNIIDKMADFVTRNGPSLEEKVKANRRNDPKFGFLLPRHEYHAYYQEKIRDLGGNASRKHGIDTASLVPPPSRKKRESSAEINAEEMLDQVEIKALSGEEEDHGFYIEQDNDQLKMDRLRKARMMLARLKHKNITPNE</sequence>
<dbReference type="PROSITE" id="PS50128">
    <property type="entry name" value="SURP"/>
    <property type="match status" value="2"/>
</dbReference>
<evidence type="ECO:0000313" key="10">
    <source>
        <dbReference type="Proteomes" id="UP000193498"/>
    </source>
</evidence>
<evidence type="ECO:0000313" key="9">
    <source>
        <dbReference type="EMBL" id="ORX96094.1"/>
    </source>
</evidence>
<keyword evidence="4" id="KW-0805">Transcription regulation</keyword>
<dbReference type="EMBL" id="MCFE01000161">
    <property type="protein sequence ID" value="ORX96094.1"/>
    <property type="molecule type" value="Genomic_DNA"/>
</dbReference>
<dbReference type="SMART" id="SM01141">
    <property type="entry name" value="DRY_EERY"/>
    <property type="match status" value="1"/>
</dbReference>
<keyword evidence="3" id="KW-0694">RNA-binding</keyword>
<protein>
    <recommendedName>
        <fullName evidence="8">SURP motif domain-containing protein</fullName>
    </recommendedName>
</protein>
<name>A0A1Y1YET0_9FUNG</name>
<evidence type="ECO:0000256" key="6">
    <source>
        <dbReference type="ARBA" id="ARBA00023187"/>
    </source>
</evidence>
<gene>
    <name evidence="9" type="ORF">K493DRAFT_337058</name>
</gene>
<evidence type="ECO:0000256" key="2">
    <source>
        <dbReference type="ARBA" id="ARBA00022737"/>
    </source>
</evidence>
<dbReference type="InterPro" id="IPR040397">
    <property type="entry name" value="SWAP"/>
</dbReference>
<evidence type="ECO:0000256" key="5">
    <source>
        <dbReference type="ARBA" id="ARBA00023163"/>
    </source>
</evidence>
<dbReference type="PANTHER" id="PTHR13161">
    <property type="entry name" value="SPLICING FACTOR SUPPRESSOR OF WHITE APRICOT"/>
    <property type="match status" value="1"/>
</dbReference>
<feature type="region of interest" description="Disordered" evidence="7">
    <location>
        <begin position="328"/>
        <end position="352"/>
    </location>
</feature>
<evidence type="ECO:0000256" key="4">
    <source>
        <dbReference type="ARBA" id="ARBA00023015"/>
    </source>
</evidence>
<dbReference type="InterPro" id="IPR019147">
    <property type="entry name" value="SWAP_N_domain"/>
</dbReference>
<evidence type="ECO:0000256" key="7">
    <source>
        <dbReference type="SAM" id="MobiDB-lite"/>
    </source>
</evidence>
<evidence type="ECO:0000256" key="1">
    <source>
        <dbReference type="ARBA" id="ARBA00022664"/>
    </source>
</evidence>
<organism evidence="9 10">
    <name type="scientific">Basidiobolus meristosporus CBS 931.73</name>
    <dbReference type="NCBI Taxonomy" id="1314790"/>
    <lineage>
        <taxon>Eukaryota</taxon>
        <taxon>Fungi</taxon>
        <taxon>Fungi incertae sedis</taxon>
        <taxon>Zoopagomycota</taxon>
        <taxon>Entomophthoromycotina</taxon>
        <taxon>Basidiobolomycetes</taxon>
        <taxon>Basidiobolales</taxon>
        <taxon>Basidiobolaceae</taxon>
        <taxon>Basidiobolus</taxon>
    </lineage>
</organism>
<dbReference type="InParanoid" id="A0A1Y1YET0"/>
<dbReference type="SMART" id="SM00648">
    <property type="entry name" value="SWAP"/>
    <property type="match status" value="2"/>
</dbReference>
<feature type="region of interest" description="Disordered" evidence="7">
    <location>
        <begin position="89"/>
        <end position="110"/>
    </location>
</feature>
<proteinExistence type="predicted"/>
<feature type="compositionally biased region" description="Polar residues" evidence="7">
    <location>
        <begin position="91"/>
        <end position="102"/>
    </location>
</feature>
<accession>A0A1Y1YET0</accession>
<feature type="domain" description="SURP motif" evidence="8">
    <location>
        <begin position="189"/>
        <end position="231"/>
    </location>
</feature>
<feature type="region of interest" description="Disordered" evidence="7">
    <location>
        <begin position="249"/>
        <end position="273"/>
    </location>
</feature>